<gene>
    <name evidence="2" type="ORF">LX12_000389</name>
</gene>
<dbReference type="SUPFAM" id="SSF46785">
    <property type="entry name" value="Winged helix' DNA-binding domain"/>
    <property type="match status" value="1"/>
</dbReference>
<keyword evidence="3" id="KW-1185">Reference proteome</keyword>
<dbReference type="PANTHER" id="PTHR33164">
    <property type="entry name" value="TRANSCRIPTIONAL REGULATOR, MARR FAMILY"/>
    <property type="match status" value="1"/>
</dbReference>
<dbReference type="EMBL" id="JAMTCG010000001">
    <property type="protein sequence ID" value="MCP2159225.1"/>
    <property type="molecule type" value="Genomic_DNA"/>
</dbReference>
<dbReference type="PANTHER" id="PTHR33164:SF99">
    <property type="entry name" value="MARR FAMILY REGULATORY PROTEIN"/>
    <property type="match status" value="1"/>
</dbReference>
<reference evidence="2 3" key="1">
    <citation type="submission" date="2022-06" db="EMBL/GenBank/DDBJ databases">
        <title>Genomic Encyclopedia of Archaeal and Bacterial Type Strains, Phase II (KMG-II): from individual species to whole genera.</title>
        <authorList>
            <person name="Goeker M."/>
        </authorList>
    </citation>
    <scope>NUCLEOTIDE SEQUENCE [LARGE SCALE GENOMIC DNA]</scope>
    <source>
        <strain evidence="2 3">DSM 45037</strain>
    </source>
</reference>
<evidence type="ECO:0000259" key="1">
    <source>
        <dbReference type="PROSITE" id="PS50995"/>
    </source>
</evidence>
<dbReference type="InterPro" id="IPR036388">
    <property type="entry name" value="WH-like_DNA-bd_sf"/>
</dbReference>
<dbReference type="PROSITE" id="PS50995">
    <property type="entry name" value="HTH_MARR_2"/>
    <property type="match status" value="1"/>
</dbReference>
<dbReference type="Pfam" id="PF01047">
    <property type="entry name" value="MarR"/>
    <property type="match status" value="1"/>
</dbReference>
<feature type="domain" description="HTH marR-type" evidence="1">
    <location>
        <begin position="7"/>
        <end position="138"/>
    </location>
</feature>
<name>A0ABT1GW92_9NOCA</name>
<dbReference type="Gene3D" id="1.10.10.10">
    <property type="entry name" value="Winged helix-like DNA-binding domain superfamily/Winged helix DNA-binding domain"/>
    <property type="match status" value="1"/>
</dbReference>
<dbReference type="SMART" id="SM00347">
    <property type="entry name" value="HTH_MARR"/>
    <property type="match status" value="1"/>
</dbReference>
<sequence>MVSGDPATRAWTSLYAFVEAQGRRAELAEALGFSLGGGRGKVLTRLGDGPLSLRDIAVEIGVDAPYATVIVDKLESHGLVERRPHPDDRRRKLVALTDTGRRALTTVEQILSRPPAAMERLTDAQQRTLLDLLEELTADDA</sequence>
<dbReference type="InterPro" id="IPR000835">
    <property type="entry name" value="HTH_MarR-typ"/>
</dbReference>
<dbReference type="GO" id="GO:0003677">
    <property type="term" value="F:DNA binding"/>
    <property type="evidence" value="ECO:0007669"/>
    <property type="project" value="UniProtKB-KW"/>
</dbReference>
<protein>
    <submittedName>
        <fullName evidence="2">DNA-binding transcriptional regulator, MarR family</fullName>
    </submittedName>
</protein>
<evidence type="ECO:0000313" key="2">
    <source>
        <dbReference type="EMBL" id="MCP2159225.1"/>
    </source>
</evidence>
<dbReference type="InterPro" id="IPR036390">
    <property type="entry name" value="WH_DNA-bd_sf"/>
</dbReference>
<comment type="caution">
    <text evidence="2">The sequence shown here is derived from an EMBL/GenBank/DDBJ whole genome shotgun (WGS) entry which is preliminary data.</text>
</comment>
<dbReference type="Proteomes" id="UP001205740">
    <property type="component" value="Unassembled WGS sequence"/>
</dbReference>
<dbReference type="InterPro" id="IPR039422">
    <property type="entry name" value="MarR/SlyA-like"/>
</dbReference>
<organism evidence="2 3">
    <name type="scientific">Williamsia serinedens</name>
    <dbReference type="NCBI Taxonomy" id="391736"/>
    <lineage>
        <taxon>Bacteria</taxon>
        <taxon>Bacillati</taxon>
        <taxon>Actinomycetota</taxon>
        <taxon>Actinomycetes</taxon>
        <taxon>Mycobacteriales</taxon>
        <taxon>Nocardiaceae</taxon>
        <taxon>Williamsia</taxon>
    </lineage>
</organism>
<evidence type="ECO:0000313" key="3">
    <source>
        <dbReference type="Proteomes" id="UP001205740"/>
    </source>
</evidence>
<keyword evidence="2" id="KW-0238">DNA-binding</keyword>
<proteinExistence type="predicted"/>
<accession>A0ABT1GW92</accession>